<comment type="similarity">
    <text evidence="1">Belongs to the NAD kinase family.</text>
</comment>
<proteinExistence type="inferred from homology"/>
<dbReference type="GO" id="GO:0003951">
    <property type="term" value="F:NAD+ kinase activity"/>
    <property type="evidence" value="ECO:0007669"/>
    <property type="project" value="InterPro"/>
</dbReference>
<dbReference type="EMBL" id="NRDI02000009">
    <property type="protein sequence ID" value="KAI1513409.1"/>
    <property type="molecule type" value="Genomic_DNA"/>
</dbReference>
<keyword evidence="6" id="KW-0521">NADP</keyword>
<protein>
    <submittedName>
        <fullName evidence="10">ATP-NAD kinase</fullName>
    </submittedName>
    <submittedName>
        <fullName evidence="9">Sugar kinase</fullName>
    </submittedName>
</protein>
<dbReference type="Pfam" id="PF20143">
    <property type="entry name" value="NAD_kinase_C"/>
    <property type="match status" value="1"/>
</dbReference>
<keyword evidence="7" id="KW-0520">NAD</keyword>
<dbReference type="SUPFAM" id="SSF111331">
    <property type="entry name" value="NAD kinase/diacylglycerol kinase-like"/>
    <property type="match status" value="1"/>
</dbReference>
<keyword evidence="12" id="KW-1185">Reference proteome</keyword>
<name>A0A2W1EXE4_9PLEO</name>
<gene>
    <name evidence="10" type="ORF">Ptr86124_007311</name>
    <name evidence="9" type="ORF">PtrM4_017020</name>
</gene>
<comment type="caution">
    <text evidence="9">The sequence shown here is derived from an EMBL/GenBank/DDBJ whole genome shotgun (WGS) entry which is preliminary data.</text>
</comment>
<keyword evidence="5" id="KW-0067">ATP-binding</keyword>
<dbReference type="EMBL" id="NQIK02000001">
    <property type="protein sequence ID" value="KAF7577462.1"/>
    <property type="molecule type" value="Genomic_DNA"/>
</dbReference>
<dbReference type="GO" id="GO:0019674">
    <property type="term" value="P:NAD+ metabolic process"/>
    <property type="evidence" value="ECO:0007669"/>
    <property type="project" value="InterPro"/>
</dbReference>
<dbReference type="OrthoDB" id="24581at2759"/>
<dbReference type="FunFam" id="2.60.200.30:FF:000009">
    <property type="entry name" value="Poly(P)/ATP NAD kinase"/>
    <property type="match status" value="1"/>
</dbReference>
<dbReference type="PANTHER" id="PTHR20275">
    <property type="entry name" value="NAD KINASE"/>
    <property type="match status" value="1"/>
</dbReference>
<reference evidence="12" key="4">
    <citation type="journal article" date="2022" name="Microb. Genom.">
        <title>A global pangenome for the wheat fungal pathogen Pyrenophora tritici-repentis and prediction of effector protein structural homology.</title>
        <authorList>
            <person name="Moolhuijzen P.M."/>
            <person name="See P.T."/>
            <person name="Shi G."/>
            <person name="Powell H.R."/>
            <person name="Cockram J."/>
            <person name="Jorgensen L.N."/>
            <person name="Benslimane H."/>
            <person name="Strelkov S.E."/>
            <person name="Turner J."/>
            <person name="Liu Z."/>
            <person name="Moffat C.S."/>
        </authorList>
    </citation>
    <scope>NUCLEOTIDE SEQUENCE [LARGE SCALE GENOMIC DNA]</scope>
</reference>
<dbReference type="InterPro" id="IPR002504">
    <property type="entry name" value="NADK"/>
</dbReference>
<dbReference type="AlphaFoldDB" id="A0A2W1EXE4"/>
<dbReference type="FunFam" id="3.40.50.10330:FF:000033">
    <property type="entry name" value="NADH kinase, variant 3"/>
    <property type="match status" value="1"/>
</dbReference>
<dbReference type="Gene3D" id="3.40.50.10330">
    <property type="entry name" value="Probable inorganic polyphosphate/atp-NAD kinase, domain 1"/>
    <property type="match status" value="1"/>
</dbReference>
<evidence type="ECO:0000256" key="5">
    <source>
        <dbReference type="ARBA" id="ARBA00022840"/>
    </source>
</evidence>
<evidence type="ECO:0000313" key="11">
    <source>
        <dbReference type="Proteomes" id="UP000245464"/>
    </source>
</evidence>
<reference evidence="9 11" key="1">
    <citation type="journal article" date="2018" name="BMC Genomics">
        <title>Comparative genomics of the wheat fungal pathogen Pyrenophora tritici-repentis reveals chromosomal variations and genome plasticity.</title>
        <authorList>
            <person name="Moolhuijzen P."/>
            <person name="See P.T."/>
            <person name="Hane J.K."/>
            <person name="Shi G."/>
            <person name="Liu Z."/>
            <person name="Oliver R.P."/>
            <person name="Moffat C.S."/>
        </authorList>
    </citation>
    <scope>NUCLEOTIDE SEQUENCE [LARGE SCALE GENOMIC DNA]</scope>
    <source>
        <strain evidence="9">M4</strain>
    </source>
</reference>
<dbReference type="Gene3D" id="2.60.200.30">
    <property type="entry name" value="Probable inorganic polyphosphate/atp-NAD kinase, domain 2"/>
    <property type="match status" value="1"/>
</dbReference>
<dbReference type="InterPro" id="IPR017437">
    <property type="entry name" value="ATP-NAD_kinase_PpnK-typ_C"/>
</dbReference>
<dbReference type="GO" id="GO:0005524">
    <property type="term" value="F:ATP binding"/>
    <property type="evidence" value="ECO:0007669"/>
    <property type="project" value="UniProtKB-KW"/>
</dbReference>
<feature type="region of interest" description="Disordered" evidence="8">
    <location>
        <begin position="193"/>
        <end position="215"/>
    </location>
</feature>
<evidence type="ECO:0000256" key="4">
    <source>
        <dbReference type="ARBA" id="ARBA00022777"/>
    </source>
</evidence>
<reference evidence="10" key="2">
    <citation type="submission" date="2021-05" db="EMBL/GenBank/DDBJ databases">
        <authorList>
            <person name="Moolhuijzen P.M."/>
            <person name="Moffat C.S."/>
        </authorList>
    </citation>
    <scope>NUCLEOTIDE SEQUENCE</scope>
    <source>
        <strain evidence="10">86-124</strain>
    </source>
</reference>
<evidence type="ECO:0000313" key="9">
    <source>
        <dbReference type="EMBL" id="KAF7577462.1"/>
    </source>
</evidence>
<dbReference type="PANTHER" id="PTHR20275:SF26">
    <property type="entry name" value="NADH KINASE POS5, MITOCHONDRIAL"/>
    <property type="match status" value="1"/>
</dbReference>
<dbReference type="GO" id="GO:0006741">
    <property type="term" value="P:NADP+ biosynthetic process"/>
    <property type="evidence" value="ECO:0007669"/>
    <property type="project" value="InterPro"/>
</dbReference>
<keyword evidence="4 9" id="KW-0418">Kinase</keyword>
<organism evidence="9 11">
    <name type="scientific">Pyrenophora tritici-repentis</name>
    <dbReference type="NCBI Taxonomy" id="45151"/>
    <lineage>
        <taxon>Eukaryota</taxon>
        <taxon>Fungi</taxon>
        <taxon>Dikarya</taxon>
        <taxon>Ascomycota</taxon>
        <taxon>Pezizomycotina</taxon>
        <taxon>Dothideomycetes</taxon>
        <taxon>Pleosporomycetidae</taxon>
        <taxon>Pleosporales</taxon>
        <taxon>Pleosporineae</taxon>
        <taxon>Pleosporaceae</taxon>
        <taxon>Pyrenophora</taxon>
    </lineage>
</organism>
<evidence type="ECO:0000256" key="1">
    <source>
        <dbReference type="ARBA" id="ARBA00010995"/>
    </source>
</evidence>
<evidence type="ECO:0000256" key="3">
    <source>
        <dbReference type="ARBA" id="ARBA00022741"/>
    </source>
</evidence>
<evidence type="ECO:0000256" key="6">
    <source>
        <dbReference type="ARBA" id="ARBA00022857"/>
    </source>
</evidence>
<keyword evidence="3" id="KW-0547">Nucleotide-binding</keyword>
<dbReference type="HAMAP" id="MF_00361">
    <property type="entry name" value="NAD_kinase"/>
    <property type="match status" value="1"/>
</dbReference>
<dbReference type="Proteomes" id="UP000245464">
    <property type="component" value="Chromosome 1"/>
</dbReference>
<evidence type="ECO:0000256" key="2">
    <source>
        <dbReference type="ARBA" id="ARBA00022679"/>
    </source>
</evidence>
<evidence type="ECO:0000256" key="8">
    <source>
        <dbReference type="SAM" id="MobiDB-lite"/>
    </source>
</evidence>
<dbReference type="InterPro" id="IPR017438">
    <property type="entry name" value="ATP-NAD_kinase_N"/>
</dbReference>
<evidence type="ECO:0000313" key="12">
    <source>
        <dbReference type="Proteomes" id="UP000249757"/>
    </source>
</evidence>
<evidence type="ECO:0000313" key="10">
    <source>
        <dbReference type="EMBL" id="KAI1513409.1"/>
    </source>
</evidence>
<dbReference type="Pfam" id="PF01513">
    <property type="entry name" value="NAD_kinase"/>
    <property type="match status" value="1"/>
</dbReference>
<dbReference type="Proteomes" id="UP000249757">
    <property type="component" value="Unassembled WGS sequence"/>
</dbReference>
<sequence length="434" mass="47760">MFVRRILPWRRLALPTRQVRNFSCTARLLEIRNISELPSRTTPSYIQSPANTLLSLQWPSPPRNILVTKKKRTPNITESVIKFTSHIRSTYPSINILFEPETAQELHEQLLFPVYTYDKAVQLTDKTDLVCTLGGDGTLLRASSLFSHADSVPPVLSFAMGTIGFLGEFKFREYKRAFREVYMSGAPDTYSTLSDTLGANPPTPPTSPDDPLDRPLSYADIRGKAMGSNRTARILLRNRLKVGVFGPDGQRIGSDEGSSDTYALNEVTLHRGSSPHLKIIDVYINNRFLTEAVADGMIISSPTGSTAYSLSSGGSIVHPLVPSICLTPICPRSLSFRPLVLPAETPITLRLGKKNRGREVEVSIDGNTITEKLGTGMEVRIGGEVVKRDARGWEGGVPSIVRGTSGKEDMAEDHWVGGLNALLKFNYPFGDQEG</sequence>
<reference evidence="10" key="3">
    <citation type="journal article" date="2022" name="bioRxiv">
        <title>A global pangenome for the wheat fungal pathogen Pyrenophora tritici-repentis and prediction of effector protein structural homology.</title>
        <authorList>
            <person name="Moolhuijzen P."/>
            <person name="See P.T."/>
            <person name="Shi G."/>
            <person name="Powell H.R."/>
            <person name="Cockram J."/>
            <person name="Jorgensen L.N."/>
            <person name="Benslimane H."/>
            <person name="Strelkov S.E."/>
            <person name="Turner J."/>
            <person name="Liu Z."/>
            <person name="Moffat C.S."/>
        </authorList>
    </citation>
    <scope>NUCLEOTIDE SEQUENCE</scope>
    <source>
        <strain evidence="10">86-124</strain>
    </source>
</reference>
<keyword evidence="2" id="KW-0808">Transferase</keyword>
<accession>A0A2W1EXE4</accession>
<evidence type="ECO:0000256" key="7">
    <source>
        <dbReference type="ARBA" id="ARBA00023027"/>
    </source>
</evidence>
<dbReference type="InterPro" id="IPR016064">
    <property type="entry name" value="NAD/diacylglycerol_kinase_sf"/>
</dbReference>